<dbReference type="Gene3D" id="3.10.20.90">
    <property type="entry name" value="Phosphatidylinositol 3-kinase Catalytic Subunit, Chain A, domain 1"/>
    <property type="match status" value="1"/>
</dbReference>
<dbReference type="GO" id="GO:0071816">
    <property type="term" value="P:tail-anchored membrane protein insertion into ER membrane"/>
    <property type="evidence" value="ECO:0007669"/>
    <property type="project" value="TreeGrafter"/>
</dbReference>
<dbReference type="InterPro" id="IPR047154">
    <property type="entry name" value="UBL4A-like"/>
</dbReference>
<dbReference type="Proteomes" id="UP000625711">
    <property type="component" value="Unassembled WGS sequence"/>
</dbReference>
<dbReference type="GO" id="GO:0006620">
    <property type="term" value="P:post-translational protein targeting to endoplasmic reticulum membrane"/>
    <property type="evidence" value="ECO:0007669"/>
    <property type="project" value="InterPro"/>
</dbReference>
<gene>
    <name evidence="5" type="ORF">GWI33_021662</name>
    <name evidence="4" type="ORF">GWI33_021666</name>
</gene>
<dbReference type="SUPFAM" id="SSF54236">
    <property type="entry name" value="Ubiquitin-like"/>
    <property type="match status" value="1"/>
</dbReference>
<dbReference type="PROSITE" id="PS50053">
    <property type="entry name" value="UBIQUITIN_2"/>
    <property type="match status" value="1"/>
</dbReference>
<evidence type="ECO:0000259" key="3">
    <source>
        <dbReference type="PROSITE" id="PS50053"/>
    </source>
</evidence>
<feature type="domain" description="Ubiquitin-like" evidence="3">
    <location>
        <begin position="1"/>
        <end position="77"/>
    </location>
</feature>
<evidence type="ECO:0000313" key="5">
    <source>
        <dbReference type="EMBL" id="KAF7265051.1"/>
    </source>
</evidence>
<dbReference type="InterPro" id="IPR029071">
    <property type="entry name" value="Ubiquitin-like_domsf"/>
</dbReference>
<accession>A0A834M2D2</accession>
<sequence length="129" mass="14586">MQVVIKCLKGGSTSADVDENTPITEIKKKVEKSLKIPVSQQTLIVSGSPLQDDKKIGDYPKIKEGTKIYIVIKKPENLQTSLGKLLRKYYSEEQCKIIADEFMRNFQTKVDNLSLDDLERIAISNLNEL</sequence>
<dbReference type="PROSITE" id="PS00299">
    <property type="entry name" value="UBIQUITIN_1"/>
    <property type="match status" value="1"/>
</dbReference>
<organism evidence="5 6">
    <name type="scientific">Rhynchophorus ferrugineus</name>
    <name type="common">Red palm weevil</name>
    <name type="synonym">Curculio ferrugineus</name>
    <dbReference type="NCBI Taxonomy" id="354439"/>
    <lineage>
        <taxon>Eukaryota</taxon>
        <taxon>Metazoa</taxon>
        <taxon>Ecdysozoa</taxon>
        <taxon>Arthropoda</taxon>
        <taxon>Hexapoda</taxon>
        <taxon>Insecta</taxon>
        <taxon>Pterygota</taxon>
        <taxon>Neoptera</taxon>
        <taxon>Endopterygota</taxon>
        <taxon>Coleoptera</taxon>
        <taxon>Polyphaga</taxon>
        <taxon>Cucujiformia</taxon>
        <taxon>Curculionidae</taxon>
        <taxon>Dryophthorinae</taxon>
        <taxon>Rhynchophorus</taxon>
    </lineage>
</organism>
<dbReference type="InterPro" id="IPR019954">
    <property type="entry name" value="Ubiquitin_CS"/>
</dbReference>
<dbReference type="OrthoDB" id="417450at2759"/>
<name>A0A834M2D2_RHYFE</name>
<dbReference type="AlphaFoldDB" id="A0A834M2D2"/>
<dbReference type="GO" id="GO:0071818">
    <property type="term" value="C:BAT3 complex"/>
    <property type="evidence" value="ECO:0007669"/>
    <property type="project" value="TreeGrafter"/>
</dbReference>
<evidence type="ECO:0000256" key="1">
    <source>
        <dbReference type="ARBA" id="ARBA00004514"/>
    </source>
</evidence>
<comment type="subcellular location">
    <subcellularLocation>
        <location evidence="1">Cytoplasm</location>
        <location evidence="1">Cytosol</location>
    </subcellularLocation>
</comment>
<reference evidence="5" key="1">
    <citation type="submission" date="2020-08" db="EMBL/GenBank/DDBJ databases">
        <title>Genome sequencing and assembly of the red palm weevil Rhynchophorus ferrugineus.</title>
        <authorList>
            <person name="Dias G.B."/>
            <person name="Bergman C.M."/>
            <person name="Manee M."/>
        </authorList>
    </citation>
    <scope>NUCLEOTIDE SEQUENCE</scope>
    <source>
        <strain evidence="5">AA-2017</strain>
        <tissue evidence="5">Whole larva</tissue>
    </source>
</reference>
<protein>
    <recommendedName>
        <fullName evidence="3">Ubiquitin-like domain-containing protein</fullName>
    </recommendedName>
</protein>
<keyword evidence="6" id="KW-1185">Reference proteome</keyword>
<evidence type="ECO:0000313" key="6">
    <source>
        <dbReference type="Proteomes" id="UP000625711"/>
    </source>
</evidence>
<dbReference type="PANTHER" id="PTHR46555">
    <property type="entry name" value="UBIQUITIN-LIKE PROTEIN 4A"/>
    <property type="match status" value="1"/>
</dbReference>
<dbReference type="EMBL" id="JAACXV010015125">
    <property type="protein sequence ID" value="KAF7265051.1"/>
    <property type="molecule type" value="Genomic_DNA"/>
</dbReference>
<dbReference type="SMART" id="SM00213">
    <property type="entry name" value="UBQ"/>
    <property type="match status" value="1"/>
</dbReference>
<dbReference type="EMBL" id="JAACXV010015126">
    <property type="protein sequence ID" value="KAF7265046.1"/>
    <property type="molecule type" value="Genomic_DNA"/>
</dbReference>
<comment type="caution">
    <text evidence="5">The sequence shown here is derived from an EMBL/GenBank/DDBJ whole genome shotgun (WGS) entry which is preliminary data.</text>
</comment>
<evidence type="ECO:0000256" key="2">
    <source>
        <dbReference type="ARBA" id="ARBA00022490"/>
    </source>
</evidence>
<dbReference type="InterPro" id="IPR000626">
    <property type="entry name" value="Ubiquitin-like_dom"/>
</dbReference>
<dbReference type="PANTHER" id="PTHR46555:SF1">
    <property type="entry name" value="UBIQUITIN-LIKE PROTEIN 4A"/>
    <property type="match status" value="1"/>
</dbReference>
<keyword evidence="2" id="KW-0963">Cytoplasm</keyword>
<dbReference type="GO" id="GO:0051087">
    <property type="term" value="F:protein-folding chaperone binding"/>
    <property type="evidence" value="ECO:0007669"/>
    <property type="project" value="TreeGrafter"/>
</dbReference>
<evidence type="ECO:0000313" key="4">
    <source>
        <dbReference type="EMBL" id="KAF7265046.1"/>
    </source>
</evidence>
<proteinExistence type="predicted"/>
<dbReference type="Pfam" id="PF00240">
    <property type="entry name" value="ubiquitin"/>
    <property type="match status" value="1"/>
</dbReference>